<comment type="caution">
    <text evidence="2">The sequence shown here is derived from an EMBL/GenBank/DDBJ whole genome shotgun (WGS) entry which is preliminary data.</text>
</comment>
<feature type="compositionally biased region" description="Gly residues" evidence="1">
    <location>
        <begin position="160"/>
        <end position="185"/>
    </location>
</feature>
<evidence type="ECO:0000313" key="2">
    <source>
        <dbReference type="EMBL" id="TQD93522.1"/>
    </source>
</evidence>
<name>A0A540M4U0_MALBA</name>
<feature type="compositionally biased region" description="Basic and acidic residues" evidence="1">
    <location>
        <begin position="36"/>
        <end position="50"/>
    </location>
</feature>
<dbReference type="EMBL" id="VIEB01000365">
    <property type="protein sequence ID" value="TQD93522.1"/>
    <property type="molecule type" value="Genomic_DNA"/>
</dbReference>
<evidence type="ECO:0000313" key="3">
    <source>
        <dbReference type="Proteomes" id="UP000315295"/>
    </source>
</evidence>
<dbReference type="Proteomes" id="UP000315295">
    <property type="component" value="Unassembled WGS sequence"/>
</dbReference>
<organism evidence="2 3">
    <name type="scientific">Malus baccata</name>
    <name type="common">Siberian crab apple</name>
    <name type="synonym">Pyrus baccata</name>
    <dbReference type="NCBI Taxonomy" id="106549"/>
    <lineage>
        <taxon>Eukaryota</taxon>
        <taxon>Viridiplantae</taxon>
        <taxon>Streptophyta</taxon>
        <taxon>Embryophyta</taxon>
        <taxon>Tracheophyta</taxon>
        <taxon>Spermatophyta</taxon>
        <taxon>Magnoliopsida</taxon>
        <taxon>eudicotyledons</taxon>
        <taxon>Gunneridae</taxon>
        <taxon>Pentapetalae</taxon>
        <taxon>rosids</taxon>
        <taxon>fabids</taxon>
        <taxon>Rosales</taxon>
        <taxon>Rosaceae</taxon>
        <taxon>Amygdaloideae</taxon>
        <taxon>Maleae</taxon>
        <taxon>Malus</taxon>
    </lineage>
</organism>
<keyword evidence="3" id="KW-1185">Reference proteome</keyword>
<accession>A0A540M4U0</accession>
<dbReference type="AlphaFoldDB" id="A0A540M4U0"/>
<feature type="region of interest" description="Disordered" evidence="1">
    <location>
        <begin position="1"/>
        <end position="200"/>
    </location>
</feature>
<proteinExistence type="predicted"/>
<feature type="compositionally biased region" description="Basic and acidic residues" evidence="1">
    <location>
        <begin position="188"/>
        <end position="200"/>
    </location>
</feature>
<reference evidence="2 3" key="1">
    <citation type="journal article" date="2019" name="G3 (Bethesda)">
        <title>Sequencing of a Wild Apple (Malus baccata) Genome Unravels the Differences Between Cultivated and Wild Apple Species Regarding Disease Resistance and Cold Tolerance.</title>
        <authorList>
            <person name="Chen X."/>
        </authorList>
    </citation>
    <scope>NUCLEOTIDE SEQUENCE [LARGE SCALE GENOMIC DNA]</scope>
    <source>
        <strain evidence="3">cv. Shandingzi</strain>
        <tissue evidence="2">Leaves</tissue>
    </source>
</reference>
<feature type="compositionally biased region" description="Basic and acidic residues" evidence="1">
    <location>
        <begin position="1"/>
        <end position="19"/>
    </location>
</feature>
<sequence length="200" mass="21474">MKSQADIRKWFMKSHDKGNSQKPVVTTSQTPSTAKTEPKESARGDQDNSGRRKASKYFPPDKPTDDKETSKVPAKRKPHKDPDESIKPLPAKKAHKVIDDDDDEDDFVSPNSKKKSVDSTPSKKLKSTSGVGIPQKVTTIDEGGDDDAKAAKSPLKPAGRGRGGRGTSAGPTGGRGRGAGRGGFMNFGERKDPPHKGEKV</sequence>
<dbReference type="STRING" id="106549.A0A540M4U0"/>
<gene>
    <name evidence="2" type="ORF">C1H46_020869</name>
</gene>
<protein>
    <submittedName>
        <fullName evidence="2">Uncharacterized protein</fullName>
    </submittedName>
</protein>
<feature type="compositionally biased region" description="Polar residues" evidence="1">
    <location>
        <begin position="20"/>
        <end position="35"/>
    </location>
</feature>
<feature type="compositionally biased region" description="Polar residues" evidence="1">
    <location>
        <begin position="118"/>
        <end position="130"/>
    </location>
</feature>
<evidence type="ECO:0000256" key="1">
    <source>
        <dbReference type="SAM" id="MobiDB-lite"/>
    </source>
</evidence>